<dbReference type="Pfam" id="PF00156">
    <property type="entry name" value="Pribosyltran"/>
    <property type="match status" value="1"/>
</dbReference>
<dbReference type="SUPFAM" id="SSF53271">
    <property type="entry name" value="PRTase-like"/>
    <property type="match status" value="1"/>
</dbReference>
<dbReference type="Gene3D" id="3.40.50.2020">
    <property type="match status" value="1"/>
</dbReference>
<protein>
    <recommendedName>
        <fullName evidence="1">Phosphoribosyltransferase domain-containing protein</fullName>
    </recommendedName>
</protein>
<dbReference type="EMBL" id="CP060784">
    <property type="protein sequence ID" value="QNP52393.1"/>
    <property type="molecule type" value="Genomic_DNA"/>
</dbReference>
<sequence>MTAILSDRLSAAFRLTDRLWHLRGDDALLMAVDRGGVPIGSVLARLLGFPLEFLSETEDRIGELPEENAEVAEPANVEDKPSARMGQTLIVVDDGTAAETRLAAALRIARSRQPALLVLALPAALPATTARLRTMADAVIYLQSPPHAKAVEECYEKLPPVTDAEVAEAMRAANP</sequence>
<dbReference type="RefSeq" id="WP_187732650.1">
    <property type="nucleotide sequence ID" value="NZ_BMFN01000002.1"/>
</dbReference>
<dbReference type="Proteomes" id="UP000516093">
    <property type="component" value="Chromosome"/>
</dbReference>
<organism evidence="2 3">
    <name type="scientific">Hymenobacter qilianensis</name>
    <dbReference type="NCBI Taxonomy" id="1385715"/>
    <lineage>
        <taxon>Bacteria</taxon>
        <taxon>Pseudomonadati</taxon>
        <taxon>Bacteroidota</taxon>
        <taxon>Cytophagia</taxon>
        <taxon>Cytophagales</taxon>
        <taxon>Hymenobacteraceae</taxon>
        <taxon>Hymenobacter</taxon>
    </lineage>
</organism>
<dbReference type="KEGG" id="hqi:H9L05_00940"/>
<evidence type="ECO:0000259" key="1">
    <source>
        <dbReference type="Pfam" id="PF00156"/>
    </source>
</evidence>
<name>A0A7H0GVS7_9BACT</name>
<gene>
    <name evidence="2" type="ORF">H9L05_00940</name>
</gene>
<accession>A0A7H0GVS7</accession>
<dbReference type="AlphaFoldDB" id="A0A7H0GVS7"/>
<keyword evidence="3" id="KW-1185">Reference proteome</keyword>
<evidence type="ECO:0000313" key="3">
    <source>
        <dbReference type="Proteomes" id="UP000516093"/>
    </source>
</evidence>
<evidence type="ECO:0000313" key="2">
    <source>
        <dbReference type="EMBL" id="QNP52393.1"/>
    </source>
</evidence>
<dbReference type="CDD" id="cd06223">
    <property type="entry name" value="PRTases_typeI"/>
    <property type="match status" value="1"/>
</dbReference>
<dbReference type="InterPro" id="IPR029057">
    <property type="entry name" value="PRTase-like"/>
</dbReference>
<dbReference type="InterPro" id="IPR000836">
    <property type="entry name" value="PRTase_dom"/>
</dbReference>
<reference evidence="2 3" key="1">
    <citation type="submission" date="2020-08" db="EMBL/GenBank/DDBJ databases">
        <title>Genome sequence of Hymenobacter qilianensis JCM 19763T.</title>
        <authorList>
            <person name="Hyun D.-W."/>
            <person name="Bae J.-W."/>
        </authorList>
    </citation>
    <scope>NUCLEOTIDE SEQUENCE [LARGE SCALE GENOMIC DNA]</scope>
    <source>
        <strain evidence="2 3">JCM 19763</strain>
    </source>
</reference>
<proteinExistence type="predicted"/>
<feature type="domain" description="Phosphoribosyltransferase" evidence="1">
    <location>
        <begin position="26"/>
        <end position="140"/>
    </location>
</feature>